<dbReference type="InterPro" id="IPR036691">
    <property type="entry name" value="Endo/exonu/phosph_ase_sf"/>
</dbReference>
<accession>A0AA88ID32</accession>
<name>A0AA88ID32_ARTSF</name>
<evidence type="ECO:0000313" key="1">
    <source>
        <dbReference type="EMBL" id="KAK2721981.1"/>
    </source>
</evidence>
<comment type="caution">
    <text evidence="1">The sequence shown here is derived from an EMBL/GenBank/DDBJ whole genome shotgun (WGS) entry which is preliminary data.</text>
</comment>
<dbReference type="Gene3D" id="3.60.10.10">
    <property type="entry name" value="Endonuclease/exonuclease/phosphatase"/>
    <property type="match status" value="1"/>
</dbReference>
<protein>
    <submittedName>
        <fullName evidence="1">Uncharacterized protein</fullName>
    </submittedName>
</protein>
<sequence length="215" mass="24956">MDRSQIPLNPLFESTLQKRQAVSLCEMRLVAWFAAKDVPFKKDDSLKTVLKASVSDSSILRQMKLKRTKVKGVIHDLMAQHECQTNSFFHHKNVHSFTWKSKDGHIFAQVDYMLIRQRWISSVVYCRVFKGANMGSKNGSDHFLLAATMGCVDYIFTLRLLLHQCFIHRLDTFGVFLDFFTAFCSILRLLLRQIMLEDGVPTKIVDLQEYTMRMP</sequence>
<proteinExistence type="predicted"/>
<dbReference type="AlphaFoldDB" id="A0AA88ID32"/>
<reference evidence="1" key="1">
    <citation type="submission" date="2023-07" db="EMBL/GenBank/DDBJ databases">
        <title>Chromosome-level genome assembly of Artemia franciscana.</title>
        <authorList>
            <person name="Jo E."/>
        </authorList>
    </citation>
    <scope>NUCLEOTIDE SEQUENCE</scope>
    <source>
        <tissue evidence="1">Whole body</tissue>
    </source>
</reference>
<keyword evidence="2" id="KW-1185">Reference proteome</keyword>
<dbReference type="SUPFAM" id="SSF56219">
    <property type="entry name" value="DNase I-like"/>
    <property type="match status" value="1"/>
</dbReference>
<evidence type="ECO:0000313" key="2">
    <source>
        <dbReference type="Proteomes" id="UP001187531"/>
    </source>
</evidence>
<gene>
    <name evidence="1" type="ORF">QYM36_002521</name>
</gene>
<dbReference type="Proteomes" id="UP001187531">
    <property type="component" value="Unassembled WGS sequence"/>
</dbReference>
<organism evidence="1 2">
    <name type="scientific">Artemia franciscana</name>
    <name type="common">Brine shrimp</name>
    <name type="synonym">Artemia sanfranciscana</name>
    <dbReference type="NCBI Taxonomy" id="6661"/>
    <lineage>
        <taxon>Eukaryota</taxon>
        <taxon>Metazoa</taxon>
        <taxon>Ecdysozoa</taxon>
        <taxon>Arthropoda</taxon>
        <taxon>Crustacea</taxon>
        <taxon>Branchiopoda</taxon>
        <taxon>Anostraca</taxon>
        <taxon>Artemiidae</taxon>
        <taxon>Artemia</taxon>
    </lineage>
</organism>
<dbReference type="EMBL" id="JAVRJZ010000005">
    <property type="protein sequence ID" value="KAK2721981.1"/>
    <property type="molecule type" value="Genomic_DNA"/>
</dbReference>